<reference evidence="2 3" key="1">
    <citation type="journal article" date="2021" name="Elife">
        <title>Chloroplast acquisition without the gene transfer in kleptoplastic sea slugs, Plakobranchus ocellatus.</title>
        <authorList>
            <person name="Maeda T."/>
            <person name="Takahashi S."/>
            <person name="Yoshida T."/>
            <person name="Shimamura S."/>
            <person name="Takaki Y."/>
            <person name="Nagai Y."/>
            <person name="Toyoda A."/>
            <person name="Suzuki Y."/>
            <person name="Arimoto A."/>
            <person name="Ishii H."/>
            <person name="Satoh N."/>
            <person name="Nishiyama T."/>
            <person name="Hasebe M."/>
            <person name="Maruyama T."/>
            <person name="Minagawa J."/>
            <person name="Obokata J."/>
            <person name="Shigenobu S."/>
        </authorList>
    </citation>
    <scope>NUCLEOTIDE SEQUENCE [LARGE SCALE GENOMIC DNA]</scope>
</reference>
<evidence type="ECO:0000313" key="3">
    <source>
        <dbReference type="Proteomes" id="UP000735302"/>
    </source>
</evidence>
<dbReference type="Proteomes" id="UP000735302">
    <property type="component" value="Unassembled WGS sequence"/>
</dbReference>
<comment type="caution">
    <text evidence="2">The sequence shown here is derived from an EMBL/GenBank/DDBJ whole genome shotgun (WGS) entry which is preliminary data.</text>
</comment>
<evidence type="ECO:0000256" key="1">
    <source>
        <dbReference type="SAM" id="MobiDB-lite"/>
    </source>
</evidence>
<name>A0AAV3YT17_9GAST</name>
<proteinExistence type="predicted"/>
<feature type="compositionally biased region" description="Basic and acidic residues" evidence="1">
    <location>
        <begin position="81"/>
        <end position="100"/>
    </location>
</feature>
<organism evidence="2 3">
    <name type="scientific">Plakobranchus ocellatus</name>
    <dbReference type="NCBI Taxonomy" id="259542"/>
    <lineage>
        <taxon>Eukaryota</taxon>
        <taxon>Metazoa</taxon>
        <taxon>Spiralia</taxon>
        <taxon>Lophotrochozoa</taxon>
        <taxon>Mollusca</taxon>
        <taxon>Gastropoda</taxon>
        <taxon>Heterobranchia</taxon>
        <taxon>Euthyneura</taxon>
        <taxon>Panpulmonata</taxon>
        <taxon>Sacoglossa</taxon>
        <taxon>Placobranchoidea</taxon>
        <taxon>Plakobranchidae</taxon>
        <taxon>Plakobranchus</taxon>
    </lineage>
</organism>
<dbReference type="AlphaFoldDB" id="A0AAV3YT17"/>
<gene>
    <name evidence="2" type="ORF">PoB_001272400</name>
</gene>
<evidence type="ECO:0000313" key="2">
    <source>
        <dbReference type="EMBL" id="GFN86218.1"/>
    </source>
</evidence>
<dbReference type="EMBL" id="BLXT01001503">
    <property type="protein sequence ID" value="GFN86218.1"/>
    <property type="molecule type" value="Genomic_DNA"/>
</dbReference>
<keyword evidence="3" id="KW-1185">Reference proteome</keyword>
<protein>
    <submittedName>
        <fullName evidence="2">Uncharacterized protein</fullName>
    </submittedName>
</protein>
<sequence>MNGKFANPTATKERVRCAGLRWWEHSRRRRKRETHETETVVTWPGGEERVKTHETETVVTWPGGEERVKTHETETMVTWPGEKERERHMRQRHDWKEKKE</sequence>
<accession>A0AAV3YT17</accession>
<feature type="region of interest" description="Disordered" evidence="1">
    <location>
        <begin position="68"/>
        <end position="100"/>
    </location>
</feature>